<dbReference type="OrthoDB" id="7357196at2759"/>
<reference evidence="3 4" key="1">
    <citation type="journal article" date="2015" name="Genome Biol.">
        <title>Comparative genomics of Steinernema reveals deeply conserved gene regulatory networks.</title>
        <authorList>
            <person name="Dillman A.R."/>
            <person name="Macchietto M."/>
            <person name="Porter C.F."/>
            <person name="Rogers A."/>
            <person name="Williams B."/>
            <person name="Antoshechkin I."/>
            <person name="Lee M.M."/>
            <person name="Goodwin Z."/>
            <person name="Lu X."/>
            <person name="Lewis E.E."/>
            <person name="Goodrich-Blair H."/>
            <person name="Stock S.P."/>
            <person name="Adams B.J."/>
            <person name="Sternberg P.W."/>
            <person name="Mortazavi A."/>
        </authorList>
    </citation>
    <scope>NUCLEOTIDE SEQUENCE [LARGE SCALE GENOMIC DNA]</scope>
    <source>
        <strain evidence="3 4">ALL</strain>
    </source>
</reference>
<comment type="caution">
    <text evidence="3">The sequence shown here is derived from an EMBL/GenBank/DDBJ whole genome shotgun (WGS) entry which is preliminary data.</text>
</comment>
<keyword evidence="4" id="KW-1185">Reference proteome</keyword>
<dbReference type="SUPFAM" id="SSF56436">
    <property type="entry name" value="C-type lectin-like"/>
    <property type="match status" value="1"/>
</dbReference>
<proteinExistence type="predicted"/>
<sequence length="314" mass="35433">MLSQVCVFLLILLFSFVSFTLSARIHYHRISANIIGEFTDTTKIVTPSQCAVKASYNKKIGFRVTRSGDSWLCEVLLRFGRFATEKNGVKNYILDTKSERNCAEEYDVTDILSSKCNLDKTLCNQLQLLGRHCDQVGSTTSNCIAEDNIFPNEALCREDNRLCCPAQLAYNATFAKCITVTPLDKSKPKTLDGVHDQCPMDSYPLTIENSDQNKIIESMVPGKGAVIGLYNPTPTQKNEPQDKATFKWKRSKKCNYTNWLDGQPHNEQNEEYLVAIVCWKGTWWNGRWGDANANLVYSDNIGNIACEANAYLYL</sequence>
<feature type="chain" id="PRO_5020752831" description="C-type lectin domain-containing protein" evidence="1">
    <location>
        <begin position="23"/>
        <end position="314"/>
    </location>
</feature>
<dbReference type="EMBL" id="AZBU02000011">
    <property type="protein sequence ID" value="TKR61043.1"/>
    <property type="molecule type" value="Genomic_DNA"/>
</dbReference>
<dbReference type="PROSITE" id="PS50041">
    <property type="entry name" value="C_TYPE_LECTIN_2"/>
    <property type="match status" value="1"/>
</dbReference>
<evidence type="ECO:0000256" key="1">
    <source>
        <dbReference type="SAM" id="SignalP"/>
    </source>
</evidence>
<feature type="signal peptide" evidence="1">
    <location>
        <begin position="1"/>
        <end position="22"/>
    </location>
</feature>
<evidence type="ECO:0000313" key="4">
    <source>
        <dbReference type="Proteomes" id="UP000298663"/>
    </source>
</evidence>
<protein>
    <recommendedName>
        <fullName evidence="2">C-type lectin domain-containing protein</fullName>
    </recommendedName>
</protein>
<evidence type="ECO:0000313" key="3">
    <source>
        <dbReference type="EMBL" id="TKR61043.1"/>
    </source>
</evidence>
<dbReference type="InterPro" id="IPR016186">
    <property type="entry name" value="C-type_lectin-like/link_sf"/>
</dbReference>
<name>A0A4U5LXV6_STECR</name>
<gene>
    <name evidence="3" type="ORF">L596_028210</name>
</gene>
<dbReference type="InterPro" id="IPR001304">
    <property type="entry name" value="C-type_lectin-like"/>
</dbReference>
<keyword evidence="1" id="KW-0732">Signal</keyword>
<reference evidence="3 4" key="2">
    <citation type="journal article" date="2019" name="G3 (Bethesda)">
        <title>Hybrid Assembly of the Genome of the Entomopathogenic Nematode Steinernema carpocapsae Identifies the X-Chromosome.</title>
        <authorList>
            <person name="Serra L."/>
            <person name="Macchietto M."/>
            <person name="Macias-Munoz A."/>
            <person name="McGill C.J."/>
            <person name="Rodriguez I.M."/>
            <person name="Rodriguez B."/>
            <person name="Murad R."/>
            <person name="Mortazavi A."/>
        </authorList>
    </citation>
    <scope>NUCLEOTIDE SEQUENCE [LARGE SCALE GENOMIC DNA]</scope>
    <source>
        <strain evidence="3 4">ALL</strain>
    </source>
</reference>
<evidence type="ECO:0000259" key="2">
    <source>
        <dbReference type="PROSITE" id="PS50041"/>
    </source>
</evidence>
<dbReference type="InterPro" id="IPR016187">
    <property type="entry name" value="CTDL_fold"/>
</dbReference>
<dbReference type="AlphaFoldDB" id="A0A4U5LXV6"/>
<dbReference type="Proteomes" id="UP000298663">
    <property type="component" value="Unassembled WGS sequence"/>
</dbReference>
<dbReference type="Gene3D" id="3.10.100.10">
    <property type="entry name" value="Mannose-Binding Protein A, subunit A"/>
    <property type="match status" value="1"/>
</dbReference>
<accession>A0A4U5LXV6</accession>
<feature type="domain" description="C-type lectin" evidence="2">
    <location>
        <begin position="173"/>
        <end position="290"/>
    </location>
</feature>
<organism evidence="3 4">
    <name type="scientific">Steinernema carpocapsae</name>
    <name type="common">Entomopathogenic nematode</name>
    <dbReference type="NCBI Taxonomy" id="34508"/>
    <lineage>
        <taxon>Eukaryota</taxon>
        <taxon>Metazoa</taxon>
        <taxon>Ecdysozoa</taxon>
        <taxon>Nematoda</taxon>
        <taxon>Chromadorea</taxon>
        <taxon>Rhabditida</taxon>
        <taxon>Tylenchina</taxon>
        <taxon>Panagrolaimomorpha</taxon>
        <taxon>Strongyloidoidea</taxon>
        <taxon>Steinernematidae</taxon>
        <taxon>Steinernema</taxon>
    </lineage>
</organism>